<dbReference type="AlphaFoldDB" id="A0A8J7TW06"/>
<evidence type="ECO:0008006" key="5">
    <source>
        <dbReference type="Google" id="ProtNLM"/>
    </source>
</evidence>
<organism evidence="3 4">
    <name type="scientific">Candidatus Paracaedimonas acanthamoebae</name>
    <dbReference type="NCBI Taxonomy" id="244581"/>
    <lineage>
        <taxon>Bacteria</taxon>
        <taxon>Pseudomonadati</taxon>
        <taxon>Pseudomonadota</taxon>
        <taxon>Alphaproteobacteria</taxon>
        <taxon>Holosporales</taxon>
        <taxon>Caedimonadaceae</taxon>
        <taxon>Candidatus Paracaedimonas</taxon>
    </lineage>
</organism>
<reference evidence="3" key="1">
    <citation type="submission" date="2021-02" db="EMBL/GenBank/DDBJ databases">
        <title>Thiocyanate and organic carbon inputs drive convergent selection for specific autotrophic Afipia and Thiobacillus strains within complex microbiomes.</title>
        <authorList>
            <person name="Huddy R.J."/>
            <person name="Sachdeva R."/>
            <person name="Kadzinga F."/>
            <person name="Kantor R.S."/>
            <person name="Harrison S.T.L."/>
            <person name="Banfield J.F."/>
        </authorList>
    </citation>
    <scope>NUCLEOTIDE SEQUENCE</scope>
    <source>
        <strain evidence="3">SCN18_10_11_15_R4_P_38_20</strain>
    </source>
</reference>
<evidence type="ECO:0000256" key="2">
    <source>
        <dbReference type="SAM" id="SignalP"/>
    </source>
</evidence>
<proteinExistence type="predicted"/>
<dbReference type="EMBL" id="JAFKGL010000026">
    <property type="protein sequence ID" value="MBN9413549.1"/>
    <property type="molecule type" value="Genomic_DNA"/>
</dbReference>
<name>A0A8J7TW06_9PROT</name>
<keyword evidence="2" id="KW-0732">Signal</keyword>
<accession>A0A8J7TW06</accession>
<evidence type="ECO:0000256" key="1">
    <source>
        <dbReference type="SAM" id="MobiDB-lite"/>
    </source>
</evidence>
<comment type="caution">
    <text evidence="3">The sequence shown here is derived from an EMBL/GenBank/DDBJ whole genome shotgun (WGS) entry which is preliminary data.</text>
</comment>
<evidence type="ECO:0000313" key="4">
    <source>
        <dbReference type="Proteomes" id="UP000664414"/>
    </source>
</evidence>
<evidence type="ECO:0000313" key="3">
    <source>
        <dbReference type="EMBL" id="MBN9413549.1"/>
    </source>
</evidence>
<feature type="signal peptide" evidence="2">
    <location>
        <begin position="1"/>
        <end position="25"/>
    </location>
</feature>
<feature type="compositionally biased region" description="Basic and acidic residues" evidence="1">
    <location>
        <begin position="70"/>
        <end position="89"/>
    </location>
</feature>
<feature type="chain" id="PRO_5035270672" description="Lysozyme inhibitor LprI N-terminal domain-containing protein" evidence="2">
    <location>
        <begin position="26"/>
        <end position="158"/>
    </location>
</feature>
<sequence>MNSKIKLAYLLGVASMSFGGASVHASDNSKFSDEQRGKYEACITHLNKPRGNEAYEKCLRDNKISKEDAKKLSDEMFDKSKNKMSDTRQRFFSPEEQLQKYKGCYAHFNKLGNNEAYDKCLEDNKITKREAQMLSEKMFVKDGDKMAEARKKFFSDEK</sequence>
<protein>
    <recommendedName>
        <fullName evidence="5">Lysozyme inhibitor LprI N-terminal domain-containing protein</fullName>
    </recommendedName>
</protein>
<feature type="region of interest" description="Disordered" evidence="1">
    <location>
        <begin position="70"/>
        <end position="92"/>
    </location>
</feature>
<dbReference type="Proteomes" id="UP000664414">
    <property type="component" value="Unassembled WGS sequence"/>
</dbReference>
<gene>
    <name evidence="3" type="ORF">J0H12_06480</name>
</gene>